<accession>A0ABW6PJH2</accession>
<keyword evidence="2" id="KW-1185">Reference proteome</keyword>
<reference evidence="1 2" key="1">
    <citation type="submission" date="2024-10" db="EMBL/GenBank/DDBJ databases">
        <title>The Natural Products Discovery Center: Release of the First 8490 Sequenced Strains for Exploring Actinobacteria Biosynthetic Diversity.</title>
        <authorList>
            <person name="Kalkreuter E."/>
            <person name="Kautsar S.A."/>
            <person name="Yang D."/>
            <person name="Bader C.D."/>
            <person name="Teijaro C.N."/>
            <person name="Fluegel L."/>
            <person name="Davis C.M."/>
            <person name="Simpson J.R."/>
            <person name="Lauterbach L."/>
            <person name="Steele A.D."/>
            <person name="Gui C."/>
            <person name="Meng S."/>
            <person name="Li G."/>
            <person name="Viehrig K."/>
            <person name="Ye F."/>
            <person name="Su P."/>
            <person name="Kiefer A.F."/>
            <person name="Nichols A."/>
            <person name="Cepeda A.J."/>
            <person name="Yan W."/>
            <person name="Fan B."/>
            <person name="Jiang Y."/>
            <person name="Adhikari A."/>
            <person name="Zheng C.-J."/>
            <person name="Schuster L."/>
            <person name="Cowan T.M."/>
            <person name="Smanski M.J."/>
            <person name="Chevrette M.G."/>
            <person name="De Carvalho L.P.S."/>
            <person name="Shen B."/>
        </authorList>
    </citation>
    <scope>NUCLEOTIDE SEQUENCE [LARGE SCALE GENOMIC DNA]</scope>
    <source>
        <strain evidence="1 2">NPDC004045</strain>
    </source>
</reference>
<organism evidence="1 2">
    <name type="scientific">Nocardia thailandica</name>
    <dbReference type="NCBI Taxonomy" id="257275"/>
    <lineage>
        <taxon>Bacteria</taxon>
        <taxon>Bacillati</taxon>
        <taxon>Actinomycetota</taxon>
        <taxon>Actinomycetes</taxon>
        <taxon>Mycobacteriales</taxon>
        <taxon>Nocardiaceae</taxon>
        <taxon>Nocardia</taxon>
    </lineage>
</organism>
<proteinExistence type="predicted"/>
<protein>
    <submittedName>
        <fullName evidence="1">Uncharacterized protein</fullName>
    </submittedName>
</protein>
<dbReference type="RefSeq" id="WP_387699408.1">
    <property type="nucleotide sequence ID" value="NZ_JBIAMX010000003.1"/>
</dbReference>
<evidence type="ECO:0000313" key="1">
    <source>
        <dbReference type="EMBL" id="MFF0542537.1"/>
    </source>
</evidence>
<dbReference type="Proteomes" id="UP001601444">
    <property type="component" value="Unassembled WGS sequence"/>
</dbReference>
<name>A0ABW6PJH2_9NOCA</name>
<comment type="caution">
    <text evidence="1">The sequence shown here is derived from an EMBL/GenBank/DDBJ whole genome shotgun (WGS) entry which is preliminary data.</text>
</comment>
<gene>
    <name evidence="1" type="ORF">ACFYTF_06845</name>
</gene>
<dbReference type="EMBL" id="JBIAMX010000003">
    <property type="protein sequence ID" value="MFF0542537.1"/>
    <property type="molecule type" value="Genomic_DNA"/>
</dbReference>
<evidence type="ECO:0000313" key="2">
    <source>
        <dbReference type="Proteomes" id="UP001601444"/>
    </source>
</evidence>
<sequence>MKQQAISGQFKIEEDLGQSIAAVIDQYITDLETQKLDAGKLNRLTGWGSLPSAQAIRQKLEKKAVGGAADDDATKRLDQHISIARDQRDTFLAAIGKLQAVDQQTAGALGANGEGI</sequence>